<name>A0A2Z6RU34_9GLOM</name>
<dbReference type="InterPro" id="IPR052015">
    <property type="entry name" value="GDT_regulator"/>
</dbReference>
<dbReference type="InterPro" id="IPR000719">
    <property type="entry name" value="Prot_kinase_dom"/>
</dbReference>
<keyword evidence="4" id="KW-1185">Reference proteome</keyword>
<dbReference type="Proteomes" id="UP000615446">
    <property type="component" value="Unassembled WGS sequence"/>
</dbReference>
<dbReference type="Pfam" id="PF07714">
    <property type="entry name" value="PK_Tyr_Ser-Thr"/>
    <property type="match status" value="1"/>
</dbReference>
<proteinExistence type="predicted"/>
<dbReference type="Gene3D" id="1.10.510.10">
    <property type="entry name" value="Transferase(Phosphotransferase) domain 1"/>
    <property type="match status" value="1"/>
</dbReference>
<dbReference type="SUPFAM" id="SSF56112">
    <property type="entry name" value="Protein kinase-like (PK-like)"/>
    <property type="match status" value="1"/>
</dbReference>
<comment type="caution">
    <text evidence="2">The sequence shown here is derived from an EMBL/GenBank/DDBJ whole genome shotgun (WGS) entry which is preliminary data.</text>
</comment>
<dbReference type="InterPro" id="IPR001245">
    <property type="entry name" value="Ser-Thr/Tyr_kinase_cat_dom"/>
</dbReference>
<evidence type="ECO:0000313" key="4">
    <source>
        <dbReference type="Proteomes" id="UP000247702"/>
    </source>
</evidence>
<dbReference type="EMBL" id="BLAL01000315">
    <property type="protein sequence ID" value="GET02865.1"/>
    <property type="molecule type" value="Genomic_DNA"/>
</dbReference>
<dbReference type="InterPro" id="IPR011009">
    <property type="entry name" value="Kinase-like_dom_sf"/>
</dbReference>
<dbReference type="GO" id="GO:0050793">
    <property type="term" value="P:regulation of developmental process"/>
    <property type="evidence" value="ECO:0007669"/>
    <property type="project" value="TreeGrafter"/>
</dbReference>
<protein>
    <submittedName>
        <fullName evidence="3">Kinase-like domain-containing protein</fullName>
    </submittedName>
</protein>
<gene>
    <name evidence="3" type="ORF">RCL2_002923100</name>
    <name evidence="2" type="ORF">RclHR1_04330013</name>
</gene>
<feature type="domain" description="Protein kinase" evidence="1">
    <location>
        <begin position="18"/>
        <end position="275"/>
    </location>
</feature>
<dbReference type="GO" id="GO:0004672">
    <property type="term" value="F:protein kinase activity"/>
    <property type="evidence" value="ECO:0007669"/>
    <property type="project" value="InterPro"/>
</dbReference>
<dbReference type="Proteomes" id="UP000247702">
    <property type="component" value="Unassembled WGS sequence"/>
</dbReference>
<dbReference type="EMBL" id="BEXD01003702">
    <property type="protein sequence ID" value="GBC01795.1"/>
    <property type="molecule type" value="Genomic_DNA"/>
</dbReference>
<dbReference type="PANTHER" id="PTHR47774">
    <property type="entry name" value="GROWTH-DIFFERENTIATION TRANSITION PROTEIN 5-RELATED"/>
    <property type="match status" value="1"/>
</dbReference>
<dbReference type="PANTHER" id="PTHR47774:SF1">
    <property type="entry name" value="GROWTH-DIFFERENTIATION TRANSITION PROTEIN 5-RELATED"/>
    <property type="match status" value="1"/>
</dbReference>
<keyword evidence="3" id="KW-0808">Transferase</keyword>
<dbReference type="AlphaFoldDB" id="A0A2Z6RU34"/>
<dbReference type="GO" id="GO:0005524">
    <property type="term" value="F:ATP binding"/>
    <property type="evidence" value="ECO:0007669"/>
    <property type="project" value="InterPro"/>
</dbReference>
<organism evidence="2 4">
    <name type="scientific">Rhizophagus clarus</name>
    <dbReference type="NCBI Taxonomy" id="94130"/>
    <lineage>
        <taxon>Eukaryota</taxon>
        <taxon>Fungi</taxon>
        <taxon>Fungi incertae sedis</taxon>
        <taxon>Mucoromycota</taxon>
        <taxon>Glomeromycotina</taxon>
        <taxon>Glomeromycetes</taxon>
        <taxon>Glomerales</taxon>
        <taxon>Glomeraceae</taxon>
        <taxon>Rhizophagus</taxon>
    </lineage>
</organism>
<sequence length="282" mass="32759">MALYIYPQSTENESKNLYHNLDIVEQDQLIDIRQLNDISNISVAFMLTNKASVVIKKIKKPQPEELNKWDHIYKHPNIVGFLGIYSIKNDTELFLIMPFAKDGNLREFIESNTLSFDRKLEIALNITNGIRFLHKNDITHGNINPKNILIFDGIAKITNLPNKLYIRNKGLYINDGLFENIGYIDPNSILNKNYKKHKSMDIYCLGTLLWEIMSEKIPYSEHQNDGILGLILKIKGGYREVDVINNSEYVNLYNNCWDGNNSIRPKIEDIYNQLLSIMNLKY</sequence>
<evidence type="ECO:0000313" key="3">
    <source>
        <dbReference type="EMBL" id="GET02865.1"/>
    </source>
</evidence>
<reference evidence="3" key="2">
    <citation type="submission" date="2019-10" db="EMBL/GenBank/DDBJ databases">
        <title>Conservation and host-specific expression of non-tandemly repeated heterogenous ribosome RNA gene in arbuscular mycorrhizal fungi.</title>
        <authorList>
            <person name="Maeda T."/>
            <person name="Kobayashi Y."/>
            <person name="Nakagawa T."/>
            <person name="Ezawa T."/>
            <person name="Yamaguchi K."/>
            <person name="Bino T."/>
            <person name="Nishimoto Y."/>
            <person name="Shigenobu S."/>
            <person name="Kawaguchi M."/>
        </authorList>
    </citation>
    <scope>NUCLEOTIDE SEQUENCE</scope>
    <source>
        <strain evidence="3">HR1</strain>
    </source>
</reference>
<accession>A0A2Z6RU34</accession>
<evidence type="ECO:0000313" key="2">
    <source>
        <dbReference type="EMBL" id="GBC01795.1"/>
    </source>
</evidence>
<keyword evidence="3" id="KW-0418">Kinase</keyword>
<dbReference type="PROSITE" id="PS50011">
    <property type="entry name" value="PROTEIN_KINASE_DOM"/>
    <property type="match status" value="1"/>
</dbReference>
<dbReference type="OrthoDB" id="2305125at2759"/>
<reference evidence="2 4" key="1">
    <citation type="submission" date="2017-11" db="EMBL/GenBank/DDBJ databases">
        <title>The genome of Rhizophagus clarus HR1 reveals common genetic basis of auxotrophy among arbuscular mycorrhizal fungi.</title>
        <authorList>
            <person name="Kobayashi Y."/>
        </authorList>
    </citation>
    <scope>NUCLEOTIDE SEQUENCE [LARGE SCALE GENOMIC DNA]</scope>
    <source>
        <strain evidence="2 4">HR1</strain>
    </source>
</reference>
<evidence type="ECO:0000259" key="1">
    <source>
        <dbReference type="PROSITE" id="PS50011"/>
    </source>
</evidence>